<dbReference type="InterPro" id="IPR000719">
    <property type="entry name" value="Prot_kinase_dom"/>
</dbReference>
<dbReference type="InterPro" id="IPR051716">
    <property type="entry name" value="Plant_RL_S/T_kinase"/>
</dbReference>
<feature type="region of interest" description="Disordered" evidence="21">
    <location>
        <begin position="605"/>
        <end position="626"/>
    </location>
</feature>
<dbReference type="InterPro" id="IPR001245">
    <property type="entry name" value="Ser-Thr/Tyr_kinase_cat_dom"/>
</dbReference>
<feature type="binding site" evidence="20">
    <location>
        <position position="329"/>
    </location>
    <ligand>
        <name>ATP</name>
        <dbReference type="ChEBI" id="CHEBI:30616"/>
    </ligand>
</feature>
<dbReference type="Pfam" id="PF13855">
    <property type="entry name" value="LRR_8"/>
    <property type="match status" value="1"/>
</dbReference>
<keyword evidence="24" id="KW-1185">Reference proteome</keyword>
<keyword evidence="13 20" id="KW-0067">ATP-binding</keyword>
<dbReference type="InterPro" id="IPR032675">
    <property type="entry name" value="LRR_dom_sf"/>
</dbReference>
<dbReference type="Pfam" id="PF00560">
    <property type="entry name" value="LRR_1"/>
    <property type="match status" value="5"/>
</dbReference>
<keyword evidence="16 23" id="KW-0675">Receptor</keyword>
<keyword evidence="4" id="KW-0723">Serine/threonine-protein kinase</keyword>
<dbReference type="GO" id="GO:0051707">
    <property type="term" value="P:response to other organism"/>
    <property type="evidence" value="ECO:0007669"/>
    <property type="project" value="UniProtKB-ARBA"/>
</dbReference>
<evidence type="ECO:0000256" key="12">
    <source>
        <dbReference type="ARBA" id="ARBA00022777"/>
    </source>
</evidence>
<evidence type="ECO:0000256" key="4">
    <source>
        <dbReference type="ARBA" id="ARBA00022527"/>
    </source>
</evidence>
<evidence type="ECO:0000256" key="20">
    <source>
        <dbReference type="PROSITE-ProRule" id="PRU10141"/>
    </source>
</evidence>
<comment type="caution">
    <text evidence="23">The sequence shown here is derived from an EMBL/GenBank/DDBJ whole genome shotgun (WGS) entry which is preliminary data.</text>
</comment>
<dbReference type="Gene3D" id="3.30.200.20">
    <property type="entry name" value="Phosphorylase Kinase, domain 1"/>
    <property type="match status" value="1"/>
</dbReference>
<keyword evidence="12 23" id="KW-0418">Kinase</keyword>
<dbReference type="PRINTS" id="PR00019">
    <property type="entry name" value="LEURICHRPT"/>
</dbReference>
<evidence type="ECO:0000259" key="22">
    <source>
        <dbReference type="PROSITE" id="PS50011"/>
    </source>
</evidence>
<dbReference type="PROSITE" id="PS50011">
    <property type="entry name" value="PROTEIN_KINASE_DOM"/>
    <property type="match status" value="1"/>
</dbReference>
<dbReference type="SUPFAM" id="SSF52058">
    <property type="entry name" value="L domain-like"/>
    <property type="match status" value="1"/>
</dbReference>
<evidence type="ECO:0000256" key="14">
    <source>
        <dbReference type="ARBA" id="ARBA00022989"/>
    </source>
</evidence>
<evidence type="ECO:0000256" key="17">
    <source>
        <dbReference type="ARBA" id="ARBA00023180"/>
    </source>
</evidence>
<dbReference type="EMBL" id="CM017882">
    <property type="protein sequence ID" value="KAG1364397.1"/>
    <property type="molecule type" value="Genomic_DNA"/>
</dbReference>
<evidence type="ECO:0000313" key="24">
    <source>
        <dbReference type="Proteomes" id="UP000797356"/>
    </source>
</evidence>
<keyword evidence="8" id="KW-0812">Transmembrane</keyword>
<name>A0A8K0IPW0_COCNU</name>
<dbReference type="AlphaFoldDB" id="A0A8K0IPW0"/>
<evidence type="ECO:0000256" key="15">
    <source>
        <dbReference type="ARBA" id="ARBA00023136"/>
    </source>
</evidence>
<keyword evidence="17" id="KW-0325">Glycoprotein</keyword>
<evidence type="ECO:0000256" key="9">
    <source>
        <dbReference type="ARBA" id="ARBA00022729"/>
    </source>
</evidence>
<dbReference type="PROSITE" id="PS00108">
    <property type="entry name" value="PROTEIN_KINASE_ST"/>
    <property type="match status" value="1"/>
</dbReference>
<dbReference type="InterPro" id="IPR001611">
    <property type="entry name" value="Leu-rich_rpt"/>
</dbReference>
<evidence type="ECO:0000256" key="19">
    <source>
        <dbReference type="ARBA" id="ARBA00048679"/>
    </source>
</evidence>
<feature type="domain" description="Protein kinase" evidence="22">
    <location>
        <begin position="301"/>
        <end position="595"/>
    </location>
</feature>
<evidence type="ECO:0000256" key="7">
    <source>
        <dbReference type="ARBA" id="ARBA00022679"/>
    </source>
</evidence>
<comment type="catalytic activity">
    <reaction evidence="19">
        <text>L-seryl-[protein] + ATP = O-phospho-L-seryl-[protein] + ADP + H(+)</text>
        <dbReference type="Rhea" id="RHEA:17989"/>
        <dbReference type="Rhea" id="RHEA-COMP:9863"/>
        <dbReference type="Rhea" id="RHEA-COMP:11604"/>
        <dbReference type="ChEBI" id="CHEBI:15378"/>
        <dbReference type="ChEBI" id="CHEBI:29999"/>
        <dbReference type="ChEBI" id="CHEBI:30616"/>
        <dbReference type="ChEBI" id="CHEBI:83421"/>
        <dbReference type="ChEBI" id="CHEBI:456216"/>
        <dbReference type="EC" id="2.7.11.1"/>
    </reaction>
</comment>
<dbReference type="Pfam" id="PF07714">
    <property type="entry name" value="PK_Tyr_Ser-Thr"/>
    <property type="match status" value="1"/>
</dbReference>
<dbReference type="SMART" id="SM00220">
    <property type="entry name" value="S_TKc"/>
    <property type="match status" value="1"/>
</dbReference>
<evidence type="ECO:0000256" key="11">
    <source>
        <dbReference type="ARBA" id="ARBA00022741"/>
    </source>
</evidence>
<dbReference type="GO" id="GO:0006952">
    <property type="term" value="P:defense response"/>
    <property type="evidence" value="ECO:0007669"/>
    <property type="project" value="UniProtKB-ARBA"/>
</dbReference>
<keyword evidence="15" id="KW-0472">Membrane</keyword>
<dbReference type="InterPro" id="IPR011009">
    <property type="entry name" value="Kinase-like_dom_sf"/>
</dbReference>
<dbReference type="FunFam" id="3.80.10.10:FF:000453">
    <property type="entry name" value="Leucine-rich receptor-like protein kinase family protein"/>
    <property type="match status" value="1"/>
</dbReference>
<dbReference type="PROSITE" id="PS51450">
    <property type="entry name" value="LRR"/>
    <property type="match status" value="1"/>
</dbReference>
<dbReference type="GO" id="GO:0009791">
    <property type="term" value="P:post-embryonic development"/>
    <property type="evidence" value="ECO:0007669"/>
    <property type="project" value="UniProtKB-ARBA"/>
</dbReference>
<dbReference type="PANTHER" id="PTHR48053">
    <property type="entry name" value="LEUCINE RICH REPEAT FAMILY PROTEIN, EXPRESSED"/>
    <property type="match status" value="1"/>
</dbReference>
<dbReference type="InterPro" id="IPR017441">
    <property type="entry name" value="Protein_kinase_ATP_BS"/>
</dbReference>
<evidence type="ECO:0000256" key="5">
    <source>
        <dbReference type="ARBA" id="ARBA00022553"/>
    </source>
</evidence>
<dbReference type="PANTHER" id="PTHR48053:SF151">
    <property type="entry name" value="OS02G0216000 PROTEIN"/>
    <property type="match status" value="1"/>
</dbReference>
<comment type="catalytic activity">
    <reaction evidence="18">
        <text>L-threonyl-[protein] + ATP = O-phospho-L-threonyl-[protein] + ADP + H(+)</text>
        <dbReference type="Rhea" id="RHEA:46608"/>
        <dbReference type="Rhea" id="RHEA-COMP:11060"/>
        <dbReference type="Rhea" id="RHEA-COMP:11605"/>
        <dbReference type="ChEBI" id="CHEBI:15378"/>
        <dbReference type="ChEBI" id="CHEBI:30013"/>
        <dbReference type="ChEBI" id="CHEBI:30616"/>
        <dbReference type="ChEBI" id="CHEBI:61977"/>
        <dbReference type="ChEBI" id="CHEBI:456216"/>
        <dbReference type="EC" id="2.7.11.1"/>
    </reaction>
</comment>
<keyword evidence="3" id="KW-1003">Cell membrane</keyword>
<keyword evidence="14" id="KW-1133">Transmembrane helix</keyword>
<keyword evidence="11 20" id="KW-0547">Nucleotide-binding</keyword>
<reference evidence="23" key="1">
    <citation type="journal article" date="2017" name="Gigascience">
        <title>The genome draft of coconut (Cocos nucifera).</title>
        <authorList>
            <person name="Xiao Y."/>
            <person name="Xu P."/>
            <person name="Fan H."/>
            <person name="Baudouin L."/>
            <person name="Xia W."/>
            <person name="Bocs S."/>
            <person name="Xu J."/>
            <person name="Li Q."/>
            <person name="Guo A."/>
            <person name="Zhou L."/>
            <person name="Li J."/>
            <person name="Wu Y."/>
            <person name="Ma Z."/>
            <person name="Armero A."/>
            <person name="Issali A.E."/>
            <person name="Liu N."/>
            <person name="Peng M."/>
            <person name="Yang Y."/>
        </authorList>
    </citation>
    <scope>NUCLEOTIDE SEQUENCE</scope>
    <source>
        <tissue evidence="23">Spear leaf of Hainan Tall coconut</tissue>
    </source>
</reference>
<evidence type="ECO:0000256" key="6">
    <source>
        <dbReference type="ARBA" id="ARBA00022614"/>
    </source>
</evidence>
<protein>
    <recommendedName>
        <fullName evidence="2">non-specific serine/threonine protein kinase</fullName>
        <ecNumber evidence="2">2.7.11.1</ecNumber>
    </recommendedName>
</protein>
<dbReference type="Proteomes" id="UP000797356">
    <property type="component" value="Chromosome 11"/>
</dbReference>
<keyword evidence="6" id="KW-0433">Leucine-rich repeat</keyword>
<evidence type="ECO:0000256" key="3">
    <source>
        <dbReference type="ARBA" id="ARBA00022475"/>
    </source>
</evidence>
<evidence type="ECO:0000256" key="18">
    <source>
        <dbReference type="ARBA" id="ARBA00047899"/>
    </source>
</evidence>
<reference evidence="23" key="2">
    <citation type="submission" date="2019-07" db="EMBL/GenBank/DDBJ databases">
        <authorList>
            <person name="Yang Y."/>
            <person name="Bocs S."/>
            <person name="Baudouin L."/>
        </authorList>
    </citation>
    <scope>NUCLEOTIDE SEQUENCE</scope>
    <source>
        <tissue evidence="23">Spear leaf of Hainan Tall coconut</tissue>
    </source>
</reference>
<dbReference type="InterPro" id="IPR008271">
    <property type="entry name" value="Ser/Thr_kinase_AS"/>
</dbReference>
<sequence>MILDLSGNLLDGQIPQSLFNLTGLEWLDLSNNHLTGHVPLEFSNLHNLEDLELSGNLLDGPIPRSLANLTRLEWLELSGNLLDGPIPRSLANLTGLKRLFLYNNLLTGHIPVEFSNLQQLEVLELSENHLDGTIPQSLATISSLFYVNLFNNCLTGELPSDIVWNKTKLEDLRFLRELEMEGLALGGPLPQIVEQLILSNNFLSGAIPPELGNISSIGLLDLSNNKLSGEIPRSLGNLSLISEIHLQKNQLNGEIPASLERKTQRRIFRGRDDTFGSSWLVLKSSFPRITYRELVKATGEFDQDRLIGSGSYGRVYKGVLRDGTIVAVKVLRLQTGNSTKSFNRECQVLKRIRHRNLMRIITACSRPDFKALVLPFMANGSLESFLYSGSSELSLIQRVNICSDIAEGIAYLHHHSPVKVIHRDLKPSNVLLNDDMTAVVSDFGIARLVMNAGVGNTTGADDMGCSTANMLRGSIGYIAPEYGFGSDASTRGDVYSFGVLVLEMVTRKRPTDEMFKGGLSLPNWVKSHYTGRVETVIDASLVTAVKNETYEVKRMSEVAIGELVDLGLLCTQESPSSRPTMLDAADDLGRLKRYLSGDTTASVATSLGMSSSTTGEDPGASMSNLD</sequence>
<evidence type="ECO:0000256" key="10">
    <source>
        <dbReference type="ARBA" id="ARBA00022737"/>
    </source>
</evidence>
<dbReference type="OrthoDB" id="4062651at2759"/>
<dbReference type="GO" id="GO:0005886">
    <property type="term" value="C:plasma membrane"/>
    <property type="evidence" value="ECO:0007669"/>
    <property type="project" value="UniProtKB-SubCell"/>
</dbReference>
<keyword evidence="5" id="KW-0597">Phosphoprotein</keyword>
<dbReference type="SUPFAM" id="SSF56112">
    <property type="entry name" value="Protein kinase-like (PK-like)"/>
    <property type="match status" value="1"/>
</dbReference>
<dbReference type="EC" id="2.7.11.1" evidence="2"/>
<comment type="subcellular location">
    <subcellularLocation>
        <location evidence="1">Cell membrane</location>
        <topology evidence="1">Single-pass membrane protein</topology>
    </subcellularLocation>
</comment>
<dbReference type="Gene3D" id="1.10.510.10">
    <property type="entry name" value="Transferase(Phosphotransferase) domain 1"/>
    <property type="match status" value="1"/>
</dbReference>
<evidence type="ECO:0000256" key="2">
    <source>
        <dbReference type="ARBA" id="ARBA00012513"/>
    </source>
</evidence>
<dbReference type="FunFam" id="3.80.10.10:FF:000041">
    <property type="entry name" value="LRR receptor-like serine/threonine-protein kinase ERECTA"/>
    <property type="match status" value="1"/>
</dbReference>
<accession>A0A8K0IPW0</accession>
<gene>
    <name evidence="23" type="ORF">COCNU_11G012240</name>
</gene>
<dbReference type="GO" id="GO:0004674">
    <property type="term" value="F:protein serine/threonine kinase activity"/>
    <property type="evidence" value="ECO:0007669"/>
    <property type="project" value="UniProtKB-KW"/>
</dbReference>
<dbReference type="GO" id="GO:0005524">
    <property type="term" value="F:ATP binding"/>
    <property type="evidence" value="ECO:0007669"/>
    <property type="project" value="UniProtKB-UniRule"/>
</dbReference>
<evidence type="ECO:0000256" key="16">
    <source>
        <dbReference type="ARBA" id="ARBA00023170"/>
    </source>
</evidence>
<evidence type="ECO:0000256" key="8">
    <source>
        <dbReference type="ARBA" id="ARBA00022692"/>
    </source>
</evidence>
<keyword evidence="10" id="KW-0677">Repeat</keyword>
<organism evidence="23 24">
    <name type="scientific">Cocos nucifera</name>
    <name type="common">Coconut palm</name>
    <dbReference type="NCBI Taxonomy" id="13894"/>
    <lineage>
        <taxon>Eukaryota</taxon>
        <taxon>Viridiplantae</taxon>
        <taxon>Streptophyta</taxon>
        <taxon>Embryophyta</taxon>
        <taxon>Tracheophyta</taxon>
        <taxon>Spermatophyta</taxon>
        <taxon>Magnoliopsida</taxon>
        <taxon>Liliopsida</taxon>
        <taxon>Arecaceae</taxon>
        <taxon>Arecoideae</taxon>
        <taxon>Cocoseae</taxon>
        <taxon>Attaleinae</taxon>
        <taxon>Cocos</taxon>
    </lineage>
</organism>
<dbReference type="PROSITE" id="PS00107">
    <property type="entry name" value="PROTEIN_KINASE_ATP"/>
    <property type="match status" value="1"/>
</dbReference>
<evidence type="ECO:0000256" key="1">
    <source>
        <dbReference type="ARBA" id="ARBA00004162"/>
    </source>
</evidence>
<evidence type="ECO:0000256" key="13">
    <source>
        <dbReference type="ARBA" id="ARBA00022840"/>
    </source>
</evidence>
<keyword evidence="9" id="KW-0732">Signal</keyword>
<dbReference type="FunFam" id="1.10.510.10:FF:000358">
    <property type="entry name" value="Putative leucine-rich repeat receptor-like serine/threonine-protein kinase"/>
    <property type="match status" value="1"/>
</dbReference>
<dbReference type="Gene3D" id="3.80.10.10">
    <property type="entry name" value="Ribonuclease Inhibitor"/>
    <property type="match status" value="1"/>
</dbReference>
<evidence type="ECO:0000313" key="23">
    <source>
        <dbReference type="EMBL" id="KAG1364397.1"/>
    </source>
</evidence>
<dbReference type="FunFam" id="3.30.200.20:FF:000543">
    <property type="entry name" value="Putative leucine-rich repeat receptor-like serine/threonine-protein kinase"/>
    <property type="match status" value="1"/>
</dbReference>
<dbReference type="CDD" id="cd14066">
    <property type="entry name" value="STKc_IRAK"/>
    <property type="match status" value="1"/>
</dbReference>
<dbReference type="SMART" id="SM00365">
    <property type="entry name" value="LRR_SD22"/>
    <property type="match status" value="4"/>
</dbReference>
<evidence type="ECO:0000256" key="21">
    <source>
        <dbReference type="SAM" id="MobiDB-lite"/>
    </source>
</evidence>
<proteinExistence type="predicted"/>
<keyword evidence="7" id="KW-0808">Transferase</keyword>